<dbReference type="STRING" id="937218.SAMN06297251_12237"/>
<dbReference type="PANTHER" id="PTHR22911:SF103">
    <property type="entry name" value="BLR2811 PROTEIN"/>
    <property type="match status" value="1"/>
</dbReference>
<feature type="transmembrane region" description="Helical" evidence="1">
    <location>
        <begin position="272"/>
        <end position="290"/>
    </location>
</feature>
<evidence type="ECO:0000256" key="1">
    <source>
        <dbReference type="SAM" id="Phobius"/>
    </source>
</evidence>
<dbReference type="GO" id="GO:0016020">
    <property type="term" value="C:membrane"/>
    <property type="evidence" value="ECO:0007669"/>
    <property type="project" value="InterPro"/>
</dbReference>
<evidence type="ECO:0000259" key="2">
    <source>
        <dbReference type="Pfam" id="PF00892"/>
    </source>
</evidence>
<feature type="transmembrane region" description="Helical" evidence="1">
    <location>
        <begin position="104"/>
        <end position="126"/>
    </location>
</feature>
<dbReference type="AlphaFoldDB" id="A0A1W2E838"/>
<gene>
    <name evidence="3" type="ORF">SAMN06297251_12237</name>
</gene>
<dbReference type="EMBL" id="FWXR01000022">
    <property type="protein sequence ID" value="SMD05612.1"/>
    <property type="molecule type" value="Genomic_DNA"/>
</dbReference>
<dbReference type="SUPFAM" id="SSF103481">
    <property type="entry name" value="Multidrug resistance efflux transporter EmrE"/>
    <property type="match status" value="2"/>
</dbReference>
<feature type="transmembrane region" description="Helical" evidence="1">
    <location>
        <begin position="247"/>
        <end position="266"/>
    </location>
</feature>
<dbReference type="InterPro" id="IPR000620">
    <property type="entry name" value="EamA_dom"/>
</dbReference>
<reference evidence="3 4" key="1">
    <citation type="submission" date="2017-04" db="EMBL/GenBank/DDBJ databases">
        <authorList>
            <person name="Afonso C.L."/>
            <person name="Miller P.J."/>
            <person name="Scott M.A."/>
            <person name="Spackman E."/>
            <person name="Goraichik I."/>
            <person name="Dimitrov K.M."/>
            <person name="Suarez D.L."/>
            <person name="Swayne D.E."/>
        </authorList>
    </citation>
    <scope>NUCLEOTIDE SEQUENCE [LARGE SCALE GENOMIC DNA]</scope>
    <source>
        <strain evidence="3 4">CGMCC 1.10972</strain>
    </source>
</reference>
<keyword evidence="4" id="KW-1185">Reference proteome</keyword>
<dbReference type="PANTHER" id="PTHR22911">
    <property type="entry name" value="ACYL-MALONYL CONDENSING ENZYME-RELATED"/>
    <property type="match status" value="1"/>
</dbReference>
<accession>A0A1W2E838</accession>
<feature type="domain" description="EamA" evidence="2">
    <location>
        <begin position="15"/>
        <end position="148"/>
    </location>
</feature>
<organism evidence="3 4">
    <name type="scientific">Fulvimarina manganoxydans</name>
    <dbReference type="NCBI Taxonomy" id="937218"/>
    <lineage>
        <taxon>Bacteria</taxon>
        <taxon>Pseudomonadati</taxon>
        <taxon>Pseudomonadota</taxon>
        <taxon>Alphaproteobacteria</taxon>
        <taxon>Hyphomicrobiales</taxon>
        <taxon>Aurantimonadaceae</taxon>
        <taxon>Fulvimarina</taxon>
    </lineage>
</organism>
<feature type="domain" description="EamA" evidence="2">
    <location>
        <begin position="158"/>
        <end position="288"/>
    </location>
</feature>
<dbReference type="OrthoDB" id="9815809at2"/>
<keyword evidence="1" id="KW-1133">Transmembrane helix</keyword>
<feature type="transmembrane region" description="Helical" evidence="1">
    <location>
        <begin position="215"/>
        <end position="235"/>
    </location>
</feature>
<feature type="transmembrane region" description="Helical" evidence="1">
    <location>
        <begin position="12"/>
        <end position="30"/>
    </location>
</feature>
<keyword evidence="1" id="KW-0812">Transmembrane</keyword>
<keyword evidence="1" id="KW-0472">Membrane</keyword>
<proteinExistence type="predicted"/>
<dbReference type="InterPro" id="IPR037185">
    <property type="entry name" value="EmrE-like"/>
</dbReference>
<evidence type="ECO:0000313" key="4">
    <source>
        <dbReference type="Proteomes" id="UP000192656"/>
    </source>
</evidence>
<dbReference type="Proteomes" id="UP000192656">
    <property type="component" value="Unassembled WGS sequence"/>
</dbReference>
<dbReference type="PROSITE" id="PS51257">
    <property type="entry name" value="PROKAR_LIPOPROTEIN"/>
    <property type="match status" value="1"/>
</dbReference>
<feature type="transmembrane region" description="Helical" evidence="1">
    <location>
        <begin position="78"/>
        <end position="98"/>
    </location>
</feature>
<feature type="transmembrane region" description="Helical" evidence="1">
    <location>
        <begin position="158"/>
        <end position="177"/>
    </location>
</feature>
<evidence type="ECO:0000313" key="3">
    <source>
        <dbReference type="EMBL" id="SMD05612.1"/>
    </source>
</evidence>
<feature type="transmembrane region" description="Helical" evidence="1">
    <location>
        <begin position="133"/>
        <end position="152"/>
    </location>
</feature>
<name>A0A1W2E838_9HYPH</name>
<sequence>MVGLASKAREDRVLLGIVLTLAAYAGFSCIDSSAKWLALAGLPAFQIAFMRYFGHFLISTGLIARGGVSLDRFSTERFGLVLLRSVLLMASTALNFIAVRYLPLTLTGTIMFLAPILICALSFPLLGERVGPWRWSAIVVGFFGVVIAIRPFDADFHWAVFLSLTSVTCMSGYSILTRKLAGIVAPDTMQFYSGLVGTLALLPLAILVWEMPETGLELTILVSIGFFGWFGHQLLTTAFSYAPASALTPFSYVFIVYLTIWSIVLFDEWPDHWTIVGGAIVVASGLVIWFREKRLDKVKRLAPHH</sequence>
<feature type="transmembrane region" description="Helical" evidence="1">
    <location>
        <begin position="189"/>
        <end position="209"/>
    </location>
</feature>
<protein>
    <submittedName>
        <fullName evidence="3">Permease of the drug/metabolite transporter (DMT) superfamily</fullName>
    </submittedName>
</protein>
<dbReference type="Pfam" id="PF00892">
    <property type="entry name" value="EamA"/>
    <property type="match status" value="2"/>
</dbReference>
<feature type="transmembrane region" description="Helical" evidence="1">
    <location>
        <begin position="36"/>
        <end position="58"/>
    </location>
</feature>